<name>A0A365YUY4_9PROT</name>
<evidence type="ECO:0000313" key="1">
    <source>
        <dbReference type="EMBL" id="RBM05814.1"/>
    </source>
</evidence>
<accession>A0A365YUY4</accession>
<sequence length="60" mass="7200">MQFPENHQEVFGEAFCKSFEERRLFEKRRHPKTFVNYQLIILNDPLQTGQNRDGRVSVFA</sequence>
<evidence type="ECO:0000313" key="2">
    <source>
        <dbReference type="Proteomes" id="UP000252680"/>
    </source>
</evidence>
<gene>
    <name evidence="1" type="ORF">NJLHNGOC_12085</name>
</gene>
<dbReference type="EMBL" id="QEXL01000016">
    <property type="protein sequence ID" value="RBM05814.1"/>
    <property type="molecule type" value="Genomic_DNA"/>
</dbReference>
<organism evidence="1 2">
    <name type="scientific">Novacetimonas cocois</name>
    <dbReference type="NCBI Taxonomy" id="1747507"/>
    <lineage>
        <taxon>Bacteria</taxon>
        <taxon>Pseudomonadati</taxon>
        <taxon>Pseudomonadota</taxon>
        <taxon>Alphaproteobacteria</taxon>
        <taxon>Acetobacterales</taxon>
        <taxon>Acetobacteraceae</taxon>
        <taxon>Novacetimonas</taxon>
    </lineage>
</organism>
<dbReference type="Proteomes" id="UP000252680">
    <property type="component" value="Unassembled WGS sequence"/>
</dbReference>
<proteinExistence type="predicted"/>
<keyword evidence="2" id="KW-1185">Reference proteome</keyword>
<dbReference type="OrthoDB" id="7284584at2"/>
<dbReference type="AlphaFoldDB" id="A0A365YUY4"/>
<reference evidence="1 2" key="1">
    <citation type="submission" date="2018-05" db="EMBL/GenBank/DDBJ databases">
        <title>Komagataeibacter cocois sp. nov., for a novel cellulose- producing strain isolated from coconut milk.</title>
        <authorList>
            <person name="Liu L."/>
            <person name="Wang Y."/>
            <person name="Liu S."/>
            <person name="Bi J."/>
            <person name="Chen H."/>
            <person name="Deng J."/>
            <person name="Zhang C."/>
            <person name="Hu Q."/>
            <person name="Li C."/>
        </authorList>
    </citation>
    <scope>NUCLEOTIDE SEQUENCE [LARGE SCALE GENOMIC DNA]</scope>
    <source>
        <strain evidence="1 2">WE7</strain>
    </source>
</reference>
<comment type="caution">
    <text evidence="1">The sequence shown here is derived from an EMBL/GenBank/DDBJ whole genome shotgun (WGS) entry which is preliminary data.</text>
</comment>
<protein>
    <submittedName>
        <fullName evidence="1">Uncharacterized protein</fullName>
    </submittedName>
</protein>